<sequence length="461" mass="51916">MEDQRPESQESPTSYAAEMEDDNSNILSSRIKSLIWMFQQCGEEKPACNNCARRHMPCSYTSSYPASKASPATGNNDVDSTPSHSITSFNNSAASSPVIIDDLATSSLDPSRSTASLPFDLFDLELWNHWTTILRYSLTEDDNGDIAWSQNISQLAFAQTYIAQLILALSALHLSRTNESRKLECIARSNFLQSNAIGGMMSVMESGNVNSNPNGLYVAACFLVFCSFGKGPQPGQYLVYSDEGEPEWLGLLQGVKSILSEHRRAIFPDNAPTEKPKGPDQEKNEDCIDPEQVFPGYGEQFAAMRLSMETFEAEDSSFSKYLRTLDDLKDCYSAIFQKDTSKQNTAVLAPCQHTKRGTNMQVSSVRVKDHPDIKIISHHIFGWIFRCNQDYLSSVQTRRPMALVLLAHHCVLLALLKDIWYMDGWVPHIVEAIKRDLHPSYQHWLDWPLRHLDHVYIPSTE</sequence>
<dbReference type="Proteomes" id="UP001302367">
    <property type="component" value="Chromosome 8"/>
</dbReference>
<proteinExistence type="predicted"/>
<dbReference type="PANTHER" id="PTHR47657">
    <property type="entry name" value="STEROL REGULATORY ELEMENT-BINDING PROTEIN ECM22"/>
    <property type="match status" value="1"/>
</dbReference>
<keyword evidence="1" id="KW-0539">Nucleus</keyword>
<organism evidence="3 4">
    <name type="scientific">Cercospora beticola</name>
    <name type="common">Sugarbeet leaf spot fungus</name>
    <dbReference type="NCBI Taxonomy" id="122368"/>
    <lineage>
        <taxon>Eukaryota</taxon>
        <taxon>Fungi</taxon>
        <taxon>Dikarya</taxon>
        <taxon>Ascomycota</taxon>
        <taxon>Pezizomycotina</taxon>
        <taxon>Dothideomycetes</taxon>
        <taxon>Dothideomycetidae</taxon>
        <taxon>Mycosphaerellales</taxon>
        <taxon>Mycosphaerellaceae</taxon>
        <taxon>Cercospora</taxon>
    </lineage>
</organism>
<dbReference type="PANTHER" id="PTHR47657:SF13">
    <property type="entry name" value="ZN(2)-C6 FUNGAL-TYPE DOMAIN-CONTAINING PROTEIN-RELATED"/>
    <property type="match status" value="1"/>
</dbReference>
<gene>
    <name evidence="3" type="ORF">RHO25_011730</name>
</gene>
<keyword evidence="4" id="KW-1185">Reference proteome</keyword>
<protein>
    <recommendedName>
        <fullName evidence="5">Zn(2)-C6 fungal-type domain-containing protein</fullName>
    </recommendedName>
</protein>
<evidence type="ECO:0008006" key="5">
    <source>
        <dbReference type="Google" id="ProtNLM"/>
    </source>
</evidence>
<reference evidence="3 4" key="1">
    <citation type="submission" date="2023-09" db="EMBL/GenBank/DDBJ databases">
        <title>Complete-Gapless Cercospora beticola genome.</title>
        <authorList>
            <person name="Wyatt N.A."/>
            <person name="Spanner R.E."/>
            <person name="Bolton M.D."/>
        </authorList>
    </citation>
    <scope>NUCLEOTIDE SEQUENCE [LARGE SCALE GENOMIC DNA]</scope>
    <source>
        <strain evidence="3">Cb09-40</strain>
    </source>
</reference>
<evidence type="ECO:0000313" key="3">
    <source>
        <dbReference type="EMBL" id="WPB07070.1"/>
    </source>
</evidence>
<dbReference type="EMBL" id="CP134191">
    <property type="protein sequence ID" value="WPB07070.1"/>
    <property type="molecule type" value="Genomic_DNA"/>
</dbReference>
<dbReference type="CDD" id="cd00067">
    <property type="entry name" value="GAL4"/>
    <property type="match status" value="1"/>
</dbReference>
<dbReference type="RefSeq" id="XP_023454352.2">
    <property type="nucleotide sequence ID" value="XM_023603150.2"/>
</dbReference>
<dbReference type="InterPro" id="IPR052400">
    <property type="entry name" value="Zn2-C6_fungal_TF"/>
</dbReference>
<feature type="region of interest" description="Disordered" evidence="2">
    <location>
        <begin position="266"/>
        <end position="285"/>
    </location>
</feature>
<evidence type="ECO:0000313" key="4">
    <source>
        <dbReference type="Proteomes" id="UP001302367"/>
    </source>
</evidence>
<name>A0ABZ0P5K5_CERBT</name>
<feature type="region of interest" description="Disordered" evidence="2">
    <location>
        <begin position="1"/>
        <end position="22"/>
    </location>
</feature>
<feature type="region of interest" description="Disordered" evidence="2">
    <location>
        <begin position="65"/>
        <end position="86"/>
    </location>
</feature>
<dbReference type="GeneID" id="35434161"/>
<evidence type="ECO:0000256" key="2">
    <source>
        <dbReference type="SAM" id="MobiDB-lite"/>
    </source>
</evidence>
<dbReference type="InterPro" id="IPR001138">
    <property type="entry name" value="Zn2Cys6_DnaBD"/>
</dbReference>
<accession>A0ABZ0P5K5</accession>
<evidence type="ECO:0000256" key="1">
    <source>
        <dbReference type="ARBA" id="ARBA00023242"/>
    </source>
</evidence>